<organism evidence="2 3">
    <name type="scientific">Trichomalopsis sarcophagae</name>
    <dbReference type="NCBI Taxonomy" id="543379"/>
    <lineage>
        <taxon>Eukaryota</taxon>
        <taxon>Metazoa</taxon>
        <taxon>Ecdysozoa</taxon>
        <taxon>Arthropoda</taxon>
        <taxon>Hexapoda</taxon>
        <taxon>Insecta</taxon>
        <taxon>Pterygota</taxon>
        <taxon>Neoptera</taxon>
        <taxon>Endopterygota</taxon>
        <taxon>Hymenoptera</taxon>
        <taxon>Apocrita</taxon>
        <taxon>Proctotrupomorpha</taxon>
        <taxon>Chalcidoidea</taxon>
        <taxon>Pteromalidae</taxon>
        <taxon>Pteromalinae</taxon>
        <taxon>Trichomalopsis</taxon>
    </lineage>
</organism>
<feature type="compositionally biased region" description="Polar residues" evidence="1">
    <location>
        <begin position="89"/>
        <end position="103"/>
    </location>
</feature>
<dbReference type="EMBL" id="NNAY01004950">
    <property type="protein sequence ID" value="OXU17199.1"/>
    <property type="molecule type" value="Genomic_DNA"/>
</dbReference>
<keyword evidence="3" id="KW-1185">Reference proteome</keyword>
<evidence type="ECO:0000256" key="1">
    <source>
        <dbReference type="SAM" id="MobiDB-lite"/>
    </source>
</evidence>
<evidence type="ECO:0000313" key="3">
    <source>
        <dbReference type="Proteomes" id="UP000215335"/>
    </source>
</evidence>
<feature type="region of interest" description="Disordered" evidence="1">
    <location>
        <begin position="83"/>
        <end position="103"/>
    </location>
</feature>
<gene>
    <name evidence="2" type="ORF">TSAR_011767</name>
</gene>
<accession>A0A232EFP9</accession>
<name>A0A232EFP9_9HYME</name>
<feature type="non-terminal residue" evidence="2">
    <location>
        <position position="1"/>
    </location>
</feature>
<dbReference type="AlphaFoldDB" id="A0A232EFP9"/>
<sequence>WVHCISCWLKIDRKEPNFHITQCSRVYCTKCIVLAEKKMLSMWRNRYYIFACISGVCTPLEIPTITKVPRSTGYYIASYNSSNSSSNYQMITPKSDFSNYSNS</sequence>
<comment type="caution">
    <text evidence="2">The sequence shown here is derived from an EMBL/GenBank/DDBJ whole genome shotgun (WGS) entry which is preliminary data.</text>
</comment>
<protein>
    <submittedName>
        <fullName evidence="2">Uncharacterized protein</fullName>
    </submittedName>
</protein>
<reference evidence="2 3" key="1">
    <citation type="journal article" date="2017" name="Curr. Biol.">
        <title>The Evolution of Venom by Co-option of Single-Copy Genes.</title>
        <authorList>
            <person name="Martinson E.O."/>
            <person name="Mrinalini"/>
            <person name="Kelkar Y.D."/>
            <person name="Chang C.H."/>
            <person name="Werren J.H."/>
        </authorList>
    </citation>
    <scope>NUCLEOTIDE SEQUENCE [LARGE SCALE GENOMIC DNA]</scope>
    <source>
        <strain evidence="2 3">Alberta</strain>
        <tissue evidence="2">Whole body</tissue>
    </source>
</reference>
<dbReference type="Proteomes" id="UP000215335">
    <property type="component" value="Unassembled WGS sequence"/>
</dbReference>
<evidence type="ECO:0000313" key="2">
    <source>
        <dbReference type="EMBL" id="OXU17199.1"/>
    </source>
</evidence>
<proteinExistence type="predicted"/>